<dbReference type="GO" id="GO:0016793">
    <property type="term" value="F:triphosphoric monoester hydrolase activity"/>
    <property type="evidence" value="ECO:0007669"/>
    <property type="project" value="InterPro"/>
</dbReference>
<dbReference type="PROSITE" id="PS51831">
    <property type="entry name" value="HD"/>
    <property type="match status" value="1"/>
</dbReference>
<protein>
    <submittedName>
        <fullName evidence="3">Deoxyguanosinetriphosphate triphosphohydrolase</fullName>
    </submittedName>
</protein>
<dbReference type="InterPro" id="IPR026875">
    <property type="entry name" value="PHydrolase_assoc_dom"/>
</dbReference>
<evidence type="ECO:0000313" key="3">
    <source>
        <dbReference type="EMBL" id="HIX65413.1"/>
    </source>
</evidence>
<dbReference type="InterPro" id="IPR006674">
    <property type="entry name" value="HD_domain"/>
</dbReference>
<comment type="caution">
    <text evidence="3">The sequence shown here is derived from an EMBL/GenBank/DDBJ whole genome shotgun (WGS) entry which is preliminary data.</text>
</comment>
<name>A0A9D2B758_9FIRM</name>
<dbReference type="Pfam" id="PF01966">
    <property type="entry name" value="HD"/>
    <property type="match status" value="1"/>
</dbReference>
<dbReference type="PANTHER" id="PTHR35795">
    <property type="entry name" value="SLR1885 PROTEIN"/>
    <property type="match status" value="1"/>
</dbReference>
<dbReference type="CDD" id="cd00077">
    <property type="entry name" value="HDc"/>
    <property type="match status" value="1"/>
</dbReference>
<dbReference type="PANTHER" id="PTHR35795:SF1">
    <property type="entry name" value="BIS(5'-NUCLEOSYL)-TETRAPHOSPHATASE, SYMMETRICAL"/>
    <property type="match status" value="1"/>
</dbReference>
<dbReference type="NCBIfam" id="NF002327">
    <property type="entry name" value="PRK01286.1-2"/>
    <property type="match status" value="1"/>
</dbReference>
<dbReference type="Proteomes" id="UP000886800">
    <property type="component" value="Unassembled WGS sequence"/>
</dbReference>
<gene>
    <name evidence="3" type="ORF">H9736_04110</name>
</gene>
<dbReference type="InterPro" id="IPR051094">
    <property type="entry name" value="Diverse_Catalytic_Enzymes"/>
</dbReference>
<dbReference type="InterPro" id="IPR006261">
    <property type="entry name" value="dGTPase"/>
</dbReference>
<dbReference type="SMART" id="SM00471">
    <property type="entry name" value="HDc"/>
    <property type="match status" value="1"/>
</dbReference>
<sequence length="337" mass="38046">MTIREQTEQLQAQILSPRASLPQNTRGRQRPVEECPIRTCYARDRDRIIHCNAFRRLMHKTQVFLSPEGDHYRTRLTHTLEVNQIAQTLATALRLNQELTEAIALGHDLGHTPFGHAGERALNQVCPYGFSHPAQSVRVVEEIEKGGRGLNLTYEVRDGIACHSYSNPSPDGRAKTLEGRVVYFADKIAYLNHDIEDAMRAGVLADEEIPWTIKYTLGRTKGQRITTLVEAVIRASGEDVAMDPEIAKVFAQFNQFMYEAVYCNPKAKGEEGKAEAVVQALYRHFTAHPQEMPEEYQGILARSDEHRAACDYISGMSDRYAVAVYENLFVPKGWSVL</sequence>
<dbReference type="Gene3D" id="1.10.3210.10">
    <property type="entry name" value="Hypothetical protein af1432"/>
    <property type="match status" value="1"/>
</dbReference>
<reference evidence="3" key="2">
    <citation type="submission" date="2021-04" db="EMBL/GenBank/DDBJ databases">
        <authorList>
            <person name="Gilroy R."/>
        </authorList>
    </citation>
    <scope>NUCLEOTIDE SEQUENCE</scope>
    <source>
        <strain evidence="3">CHK188-5543</strain>
    </source>
</reference>
<dbReference type="NCBIfam" id="TIGR01353">
    <property type="entry name" value="dGTP_triPase"/>
    <property type="match status" value="1"/>
</dbReference>
<dbReference type="EMBL" id="DXES01000087">
    <property type="protein sequence ID" value="HIX65413.1"/>
    <property type="molecule type" value="Genomic_DNA"/>
</dbReference>
<proteinExistence type="predicted"/>
<feature type="domain" description="HD" evidence="2">
    <location>
        <begin position="75"/>
        <end position="191"/>
    </location>
</feature>
<organism evidence="3 4">
    <name type="scientific">Candidatus Anaerotruncus excrementipullorum</name>
    <dbReference type="NCBI Taxonomy" id="2838465"/>
    <lineage>
        <taxon>Bacteria</taxon>
        <taxon>Bacillati</taxon>
        <taxon>Bacillota</taxon>
        <taxon>Clostridia</taxon>
        <taxon>Eubacteriales</taxon>
        <taxon>Oscillospiraceae</taxon>
        <taxon>Anaerotruncus</taxon>
    </lineage>
</organism>
<dbReference type="InterPro" id="IPR003607">
    <property type="entry name" value="HD/PDEase_dom"/>
</dbReference>
<reference evidence="3" key="1">
    <citation type="journal article" date="2021" name="PeerJ">
        <title>Extensive microbial diversity within the chicken gut microbiome revealed by metagenomics and culture.</title>
        <authorList>
            <person name="Gilroy R."/>
            <person name="Ravi A."/>
            <person name="Getino M."/>
            <person name="Pursley I."/>
            <person name="Horton D.L."/>
            <person name="Alikhan N.F."/>
            <person name="Baker D."/>
            <person name="Gharbi K."/>
            <person name="Hall N."/>
            <person name="Watson M."/>
            <person name="Adriaenssens E.M."/>
            <person name="Foster-Nyarko E."/>
            <person name="Jarju S."/>
            <person name="Secka A."/>
            <person name="Antonio M."/>
            <person name="Oren A."/>
            <person name="Chaudhuri R.R."/>
            <person name="La Ragione R."/>
            <person name="Hildebrand F."/>
            <person name="Pallen M.J."/>
        </authorList>
    </citation>
    <scope>NUCLEOTIDE SEQUENCE</scope>
    <source>
        <strain evidence="3">CHK188-5543</strain>
    </source>
</reference>
<accession>A0A9D2B758</accession>
<evidence type="ECO:0000313" key="4">
    <source>
        <dbReference type="Proteomes" id="UP000886800"/>
    </source>
</evidence>
<dbReference type="SUPFAM" id="SSF109604">
    <property type="entry name" value="HD-domain/PDEase-like"/>
    <property type="match status" value="1"/>
</dbReference>
<evidence type="ECO:0000256" key="1">
    <source>
        <dbReference type="ARBA" id="ARBA00022801"/>
    </source>
</evidence>
<evidence type="ECO:0000259" key="2">
    <source>
        <dbReference type="PROSITE" id="PS51831"/>
    </source>
</evidence>
<keyword evidence="1" id="KW-0378">Hydrolase</keyword>
<dbReference type="Pfam" id="PF13286">
    <property type="entry name" value="HD_assoc"/>
    <property type="match status" value="1"/>
</dbReference>
<dbReference type="AlphaFoldDB" id="A0A9D2B758"/>